<evidence type="ECO:0000256" key="2">
    <source>
        <dbReference type="ARBA" id="ARBA00022771"/>
    </source>
</evidence>
<evidence type="ECO:0000313" key="9">
    <source>
        <dbReference type="RefSeq" id="XP_033772769.1"/>
    </source>
</evidence>
<keyword evidence="6" id="KW-1133">Transmembrane helix</keyword>
<dbReference type="InterPro" id="IPR051435">
    <property type="entry name" value="RING_finger_E3_ubiq-ligases"/>
</dbReference>
<dbReference type="InterPro" id="IPR013083">
    <property type="entry name" value="Znf_RING/FYVE/PHD"/>
</dbReference>
<dbReference type="PROSITE" id="PS50089">
    <property type="entry name" value="ZF_RING_2"/>
    <property type="match status" value="1"/>
</dbReference>
<keyword evidence="2 4" id="KW-0863">Zinc-finger</keyword>
<dbReference type="GeneID" id="117346786"/>
<protein>
    <submittedName>
        <fullName evidence="9">RING finger protein 225-like</fullName>
    </submittedName>
</protein>
<dbReference type="InterPro" id="IPR027370">
    <property type="entry name" value="Znf-RING_euk"/>
</dbReference>
<dbReference type="SMART" id="SM00184">
    <property type="entry name" value="RING"/>
    <property type="match status" value="1"/>
</dbReference>
<dbReference type="SUPFAM" id="SSF57850">
    <property type="entry name" value="RING/U-box"/>
    <property type="match status" value="1"/>
</dbReference>
<dbReference type="Gene3D" id="3.30.40.10">
    <property type="entry name" value="Zinc/RING finger domain, C3HC4 (zinc finger)"/>
    <property type="match status" value="1"/>
</dbReference>
<evidence type="ECO:0000256" key="6">
    <source>
        <dbReference type="SAM" id="Phobius"/>
    </source>
</evidence>
<accession>A0A6P8NPZ7</accession>
<evidence type="ECO:0000256" key="4">
    <source>
        <dbReference type="PROSITE-ProRule" id="PRU00175"/>
    </source>
</evidence>
<dbReference type="GO" id="GO:0016567">
    <property type="term" value="P:protein ubiquitination"/>
    <property type="evidence" value="ECO:0007669"/>
    <property type="project" value="TreeGrafter"/>
</dbReference>
<dbReference type="AlphaFoldDB" id="A0A6P8NPZ7"/>
<evidence type="ECO:0000313" key="8">
    <source>
        <dbReference type="Proteomes" id="UP000515159"/>
    </source>
</evidence>
<keyword evidence="1" id="KW-0479">Metal-binding</keyword>
<dbReference type="GO" id="GO:0008270">
    <property type="term" value="F:zinc ion binding"/>
    <property type="evidence" value="ECO:0007669"/>
    <property type="project" value="UniProtKB-KW"/>
</dbReference>
<feature type="domain" description="RING-type" evidence="7">
    <location>
        <begin position="65"/>
        <end position="112"/>
    </location>
</feature>
<gene>
    <name evidence="9" type="primary">LOC117346786</name>
</gene>
<dbReference type="KEGG" id="gsh:117346786"/>
<evidence type="ECO:0000256" key="3">
    <source>
        <dbReference type="ARBA" id="ARBA00022833"/>
    </source>
</evidence>
<sequence>MAKKENATIGDRGATNEENAKSSSAGATVEEDARSCVMKEETVNSNSCVGATANDDASSCDGTECIICFTQYDNVFKLPKVLQCGHTFCLECLARINISSEEVNSVTCPICRNATRLPTRKGLPALDNDTSILSQLSGDSELGSVHFSRKKGLLYMKDKSTSVRHHLPKPLQVSSVSLSLDVGRPAPRSRVPMGCVRGSWLFYIAVTIAVILTLGLVMSGIYIFFLLPYKYPGGSSPAIVHIGNSSMMQGDGNATTLQHM</sequence>
<dbReference type="OrthoDB" id="342730at2759"/>
<keyword evidence="8" id="KW-1185">Reference proteome</keyword>
<feature type="region of interest" description="Disordered" evidence="5">
    <location>
        <begin position="1"/>
        <end position="31"/>
    </location>
</feature>
<proteinExistence type="predicted"/>
<evidence type="ECO:0000256" key="5">
    <source>
        <dbReference type="SAM" id="MobiDB-lite"/>
    </source>
</evidence>
<dbReference type="PANTHER" id="PTHR22791">
    <property type="entry name" value="RING-TYPE DOMAIN-CONTAINING PROTEIN"/>
    <property type="match status" value="1"/>
</dbReference>
<dbReference type="InParanoid" id="A0A6P8NPZ7"/>
<dbReference type="PANTHER" id="PTHR22791:SF1">
    <property type="entry name" value="RING FINGER PROTEIN 225"/>
    <property type="match status" value="1"/>
</dbReference>
<feature type="transmembrane region" description="Helical" evidence="6">
    <location>
        <begin position="200"/>
        <end position="227"/>
    </location>
</feature>
<dbReference type="InterPro" id="IPR001841">
    <property type="entry name" value="Znf_RING"/>
</dbReference>
<dbReference type="RefSeq" id="XP_033772769.1">
    <property type="nucleotide sequence ID" value="XM_033916878.1"/>
</dbReference>
<keyword evidence="6" id="KW-0812">Transmembrane</keyword>
<dbReference type="CDD" id="cd16556">
    <property type="entry name" value="RING-HC_RNF183-like"/>
    <property type="match status" value="1"/>
</dbReference>
<evidence type="ECO:0000256" key="1">
    <source>
        <dbReference type="ARBA" id="ARBA00022723"/>
    </source>
</evidence>
<dbReference type="GO" id="GO:0061630">
    <property type="term" value="F:ubiquitin protein ligase activity"/>
    <property type="evidence" value="ECO:0007669"/>
    <property type="project" value="TreeGrafter"/>
</dbReference>
<dbReference type="InterPro" id="IPR017907">
    <property type="entry name" value="Znf_RING_CS"/>
</dbReference>
<evidence type="ECO:0000259" key="7">
    <source>
        <dbReference type="PROSITE" id="PS50089"/>
    </source>
</evidence>
<dbReference type="Pfam" id="PF13445">
    <property type="entry name" value="zf-RING_UBOX"/>
    <property type="match status" value="1"/>
</dbReference>
<reference evidence="9" key="1">
    <citation type="submission" date="2025-08" db="UniProtKB">
        <authorList>
            <consortium name="RefSeq"/>
        </authorList>
    </citation>
    <scope>IDENTIFICATION</scope>
</reference>
<dbReference type="PROSITE" id="PS00518">
    <property type="entry name" value="ZF_RING_1"/>
    <property type="match status" value="1"/>
</dbReference>
<dbReference type="Proteomes" id="UP000515159">
    <property type="component" value="Chromosome 12"/>
</dbReference>
<keyword evidence="6" id="KW-0472">Membrane</keyword>
<keyword evidence="3" id="KW-0862">Zinc</keyword>
<organism evidence="8 9">
    <name type="scientific">Geotrypetes seraphini</name>
    <name type="common">Gaboon caecilian</name>
    <name type="synonym">Caecilia seraphini</name>
    <dbReference type="NCBI Taxonomy" id="260995"/>
    <lineage>
        <taxon>Eukaryota</taxon>
        <taxon>Metazoa</taxon>
        <taxon>Chordata</taxon>
        <taxon>Craniata</taxon>
        <taxon>Vertebrata</taxon>
        <taxon>Euteleostomi</taxon>
        <taxon>Amphibia</taxon>
        <taxon>Gymnophiona</taxon>
        <taxon>Geotrypetes</taxon>
    </lineage>
</organism>
<name>A0A6P8NPZ7_GEOSA</name>